<organism evidence="2 3">
    <name type="scientific">Actinocatenispora thailandica</name>
    <dbReference type="NCBI Taxonomy" id="227318"/>
    <lineage>
        <taxon>Bacteria</taxon>
        <taxon>Bacillati</taxon>
        <taxon>Actinomycetota</taxon>
        <taxon>Actinomycetes</taxon>
        <taxon>Micromonosporales</taxon>
        <taxon>Micromonosporaceae</taxon>
        <taxon>Actinocatenispora</taxon>
    </lineage>
</organism>
<proteinExistence type="predicted"/>
<sequence>MNNENSSLYEYANGQLQALTAAVGRADDHGAGALLADLLGTDSDRRTTCAPPWPSDVSDDHTPVEFSVALDHGRQPTIRVLAEALAAQPGLGANMDAARRLLATWARRYRLSLDRYHQVADLFLSAPPVSQFALWFSLVFKAAQQPAIKVYFDPNCRGREHAADRVAESLNRLNLGHAYPTLRRYAMRPDAAEGDLDRYTFFALDLHDGPRSRVKVYVSHHDATAADAARAAAAAPGVDADEVAEFCRLAGGDATVFGGRPLVSSYTFVEGDSDRPSGYSLYVPIRSYVTDDVEARDRVLALADRYGHDTGLIDRAIDAVARRDLADGVGLLAHVSLRLGDGRPGLTVYLSSEAYRVEPPRRRDELARHLVLQH</sequence>
<dbReference type="AlphaFoldDB" id="A0A7R7DWR1"/>
<dbReference type="Pfam" id="PF11991">
    <property type="entry name" value="Trp_DMAT"/>
    <property type="match status" value="1"/>
</dbReference>
<keyword evidence="3" id="KW-1185">Reference proteome</keyword>
<dbReference type="RefSeq" id="WP_203965206.1">
    <property type="nucleotide sequence ID" value="NZ_AP023355.1"/>
</dbReference>
<dbReference type="Proteomes" id="UP000611640">
    <property type="component" value="Chromosome"/>
</dbReference>
<dbReference type="InterPro" id="IPR033964">
    <property type="entry name" value="ABBA"/>
</dbReference>
<dbReference type="GO" id="GO:0009820">
    <property type="term" value="P:alkaloid metabolic process"/>
    <property type="evidence" value="ECO:0007669"/>
    <property type="project" value="InterPro"/>
</dbReference>
<name>A0A7R7DWR1_9ACTN</name>
<dbReference type="SFLD" id="SFLDG01162">
    <property type="entry name" value="I"/>
    <property type="match status" value="1"/>
</dbReference>
<dbReference type="PANTHER" id="PTHR40627">
    <property type="entry name" value="INDOLE PRENYLTRANSFERASE TDIB-RELATED"/>
    <property type="match status" value="1"/>
</dbReference>
<dbReference type="GO" id="GO:0016765">
    <property type="term" value="F:transferase activity, transferring alkyl or aryl (other than methyl) groups"/>
    <property type="evidence" value="ECO:0007669"/>
    <property type="project" value="InterPro"/>
</dbReference>
<dbReference type="InterPro" id="IPR017795">
    <property type="entry name" value="ABBA_NscD-like"/>
</dbReference>
<accession>A0A7R7DWR1</accession>
<evidence type="ECO:0000313" key="2">
    <source>
        <dbReference type="EMBL" id="BCJ39314.1"/>
    </source>
</evidence>
<dbReference type="SFLD" id="SFLDS00036">
    <property type="entry name" value="Aromatic_Prenyltransferase"/>
    <property type="match status" value="1"/>
</dbReference>
<dbReference type="PANTHER" id="PTHR40627:SF4">
    <property type="entry name" value="PRENYLTRANSFERASE ASQH1-RELATED"/>
    <property type="match status" value="1"/>
</dbReference>
<reference evidence="2 3" key="1">
    <citation type="submission" date="2020-08" db="EMBL/GenBank/DDBJ databases">
        <title>Whole genome shotgun sequence of Actinocatenispora thailandica NBRC 105041.</title>
        <authorList>
            <person name="Komaki H."/>
            <person name="Tamura T."/>
        </authorList>
    </citation>
    <scope>NUCLEOTIDE SEQUENCE [LARGE SCALE GENOMIC DNA]</scope>
    <source>
        <strain evidence="2 3">NBRC 105041</strain>
    </source>
</reference>
<evidence type="ECO:0000313" key="3">
    <source>
        <dbReference type="Proteomes" id="UP000611640"/>
    </source>
</evidence>
<dbReference type="KEGG" id="atl:Athai_68170"/>
<protein>
    <submittedName>
        <fullName evidence="2">Prenyltransferase</fullName>
    </submittedName>
</protein>
<keyword evidence="1" id="KW-0808">Transferase</keyword>
<dbReference type="EMBL" id="AP023355">
    <property type="protein sequence ID" value="BCJ39314.1"/>
    <property type="molecule type" value="Genomic_DNA"/>
</dbReference>
<gene>
    <name evidence="2" type="ORF">Athai_68170</name>
</gene>
<evidence type="ECO:0000256" key="1">
    <source>
        <dbReference type="ARBA" id="ARBA00022679"/>
    </source>
</evidence>